<name>A0A430FJW6_9BIFI</name>
<organism evidence="3 4">
    <name type="scientific">Bifidobacterium samirii</name>
    <dbReference type="NCBI Taxonomy" id="2306974"/>
    <lineage>
        <taxon>Bacteria</taxon>
        <taxon>Bacillati</taxon>
        <taxon>Actinomycetota</taxon>
        <taxon>Actinomycetes</taxon>
        <taxon>Bifidobacteriales</taxon>
        <taxon>Bifidobacteriaceae</taxon>
        <taxon>Bifidobacterium</taxon>
    </lineage>
</organism>
<dbReference type="OrthoDB" id="3194844at2"/>
<dbReference type="AlphaFoldDB" id="A0A430FJW6"/>
<sequence length="458" mass="52165">MNLQPPQNRQEELQRLLDAAYKNYTDDLDNLTDAATDDIETAIARNDLDIKELVNDYTSQASQLADDYYETIRELWSTYTDTELPYHETPTIDPDRILWQVQGGFSNTDFNGLTYTQVKNGQSRAGMTIDDLWPDLTNIDDAQQLIADMIHTSNRLTIQRNMRQDPTHPRWARIPQGPKTCAFCMLLASRGFAYTSEETAGHTKGGNYYHPNCRCTVIPTWGRQQLHGYDETNLKQTYETMKALADKEYGGDLLKAYRSTPGLCTDSVVPDSLKKSPGRPPNFDPDRPFRSFLGSSSLREAVSGTNPHFGEGPEYENNCQRCVVAYEMRRRGFAVRAMPRPMNPDGTPANDTDTNRWQTAFRSEWFDCGQGSGKTDVLRRMDEWGVGSRAIVEITWKNGFRHVFVVENLKHGVQFLDPQTGNMNVSRYFDIIRPGATRIMRCDNAAPTALVRKYCKEE</sequence>
<dbReference type="EMBL" id="QXGK01000020">
    <property type="protein sequence ID" value="RSX53018.1"/>
    <property type="molecule type" value="Genomic_DNA"/>
</dbReference>
<dbReference type="Pfam" id="PF25310">
    <property type="entry name" value="VG15"/>
    <property type="match status" value="1"/>
</dbReference>
<dbReference type="Pfam" id="PF15644">
    <property type="entry name" value="Gln_amidase"/>
    <property type="match status" value="1"/>
</dbReference>
<evidence type="ECO:0000259" key="2">
    <source>
        <dbReference type="Pfam" id="PF15644"/>
    </source>
</evidence>
<evidence type="ECO:0000313" key="3">
    <source>
        <dbReference type="EMBL" id="RSX53018.1"/>
    </source>
</evidence>
<accession>A0A430FJW6</accession>
<feature type="domain" description="Tox-PL" evidence="2">
    <location>
        <begin position="317"/>
        <end position="421"/>
    </location>
</feature>
<keyword evidence="4" id="KW-1185">Reference proteome</keyword>
<gene>
    <name evidence="3" type="ORF">D2E24_1689</name>
</gene>
<proteinExistence type="predicted"/>
<dbReference type="Proteomes" id="UP000287470">
    <property type="component" value="Unassembled WGS sequence"/>
</dbReference>
<feature type="region of interest" description="Disordered" evidence="1">
    <location>
        <begin position="268"/>
        <end position="287"/>
    </location>
</feature>
<comment type="caution">
    <text evidence="3">The sequence shown here is derived from an EMBL/GenBank/DDBJ whole genome shotgun (WGS) entry which is preliminary data.</text>
</comment>
<dbReference type="InterPro" id="IPR057369">
    <property type="entry name" value="VG15"/>
</dbReference>
<reference evidence="3 4" key="1">
    <citation type="submission" date="2018-09" db="EMBL/GenBank/DDBJ databases">
        <title>Characterization of the phylogenetic diversity of five novel species belonging to the genus Bifidobacterium.</title>
        <authorList>
            <person name="Lugli G.A."/>
            <person name="Duranti S."/>
            <person name="Milani C."/>
        </authorList>
    </citation>
    <scope>NUCLEOTIDE SEQUENCE [LARGE SCALE GENOMIC DNA]</scope>
    <source>
        <strain evidence="3 4">2033B</strain>
    </source>
</reference>
<dbReference type="InterPro" id="IPR028908">
    <property type="entry name" value="Tox-PL_dom"/>
</dbReference>
<protein>
    <submittedName>
        <fullName evidence="3">Papain fold toxin 1, glutamine deamidase</fullName>
    </submittedName>
</protein>
<evidence type="ECO:0000256" key="1">
    <source>
        <dbReference type="SAM" id="MobiDB-lite"/>
    </source>
</evidence>
<evidence type="ECO:0000313" key="4">
    <source>
        <dbReference type="Proteomes" id="UP000287470"/>
    </source>
</evidence>
<dbReference type="RefSeq" id="WP_125968940.1">
    <property type="nucleotide sequence ID" value="NZ_QXGK01000020.1"/>
</dbReference>